<evidence type="ECO:0000256" key="1">
    <source>
        <dbReference type="SAM" id="SignalP"/>
    </source>
</evidence>
<name>A0ABT0H5Q0_9FLAO</name>
<dbReference type="EMBL" id="JALPQF010000003">
    <property type="protein sequence ID" value="MCK8479705.1"/>
    <property type="molecule type" value="Genomic_DNA"/>
</dbReference>
<evidence type="ECO:0008006" key="4">
    <source>
        <dbReference type="Google" id="ProtNLM"/>
    </source>
</evidence>
<dbReference type="PROSITE" id="PS51257">
    <property type="entry name" value="PROKAR_LIPOPROTEIN"/>
    <property type="match status" value="1"/>
</dbReference>
<gene>
    <name evidence="2" type="ORF">MUY34_03685</name>
</gene>
<organism evidence="2 3">
    <name type="scientific">Psychroserpens algicola</name>
    <dbReference type="NCBI Taxonomy" id="1719034"/>
    <lineage>
        <taxon>Bacteria</taxon>
        <taxon>Pseudomonadati</taxon>
        <taxon>Bacteroidota</taxon>
        <taxon>Flavobacteriia</taxon>
        <taxon>Flavobacteriales</taxon>
        <taxon>Flavobacteriaceae</taxon>
        <taxon>Psychroserpens</taxon>
    </lineage>
</organism>
<comment type="caution">
    <text evidence="2">The sequence shown here is derived from an EMBL/GenBank/DDBJ whole genome shotgun (WGS) entry which is preliminary data.</text>
</comment>
<sequence>MKKILVLACFVLVFLSCNSCDDDSCAPVTLSITSLEEEYSCVNTPYQMDIDVSDEFIIIRSQADFDALVTGSCMPQIDFITYDLLIGKKALTNGVESINYDGLVKDCENGQLSLTVTFVKNDTDEAPNLTYHALVPKLELDDIINVSIVTLN</sequence>
<evidence type="ECO:0000313" key="3">
    <source>
        <dbReference type="Proteomes" id="UP001203687"/>
    </source>
</evidence>
<dbReference type="RefSeq" id="WP_248411971.1">
    <property type="nucleotide sequence ID" value="NZ_JALPQF010000003.1"/>
</dbReference>
<keyword evidence="3" id="KW-1185">Reference proteome</keyword>
<protein>
    <recommendedName>
        <fullName evidence="4">Lipocalin-like domain-containing protein</fullName>
    </recommendedName>
</protein>
<proteinExistence type="predicted"/>
<evidence type="ECO:0000313" key="2">
    <source>
        <dbReference type="EMBL" id="MCK8479705.1"/>
    </source>
</evidence>
<reference evidence="2" key="1">
    <citation type="submission" date="2022-04" db="EMBL/GenBank/DDBJ databases">
        <authorList>
            <person name="Ren T."/>
        </authorList>
    </citation>
    <scope>NUCLEOTIDE SEQUENCE</scope>
    <source>
        <strain evidence="2">F63249</strain>
    </source>
</reference>
<accession>A0ABT0H5Q0</accession>
<dbReference type="Proteomes" id="UP001203687">
    <property type="component" value="Unassembled WGS sequence"/>
</dbReference>
<keyword evidence="1" id="KW-0732">Signal</keyword>
<feature type="chain" id="PRO_5045326228" description="Lipocalin-like domain-containing protein" evidence="1">
    <location>
        <begin position="20"/>
        <end position="152"/>
    </location>
</feature>
<feature type="signal peptide" evidence="1">
    <location>
        <begin position="1"/>
        <end position="19"/>
    </location>
</feature>